<dbReference type="InterPro" id="IPR053098">
    <property type="entry name" value="Petuviruses_polyprotein"/>
</dbReference>
<dbReference type="InParanoid" id="A0A068VL12"/>
<feature type="region of interest" description="Disordered" evidence="1">
    <location>
        <begin position="532"/>
        <end position="584"/>
    </location>
</feature>
<feature type="compositionally biased region" description="Low complexity" evidence="1">
    <location>
        <begin position="563"/>
        <end position="573"/>
    </location>
</feature>
<feature type="region of interest" description="Disordered" evidence="1">
    <location>
        <begin position="471"/>
        <end position="496"/>
    </location>
</feature>
<dbReference type="EMBL" id="HG740216">
    <property type="protein sequence ID" value="CDP20363.1"/>
    <property type="molecule type" value="Genomic_DNA"/>
</dbReference>
<dbReference type="Pfam" id="PF01107">
    <property type="entry name" value="MP"/>
    <property type="match status" value="1"/>
</dbReference>
<keyword evidence="3" id="KW-1185">Reference proteome</keyword>
<dbReference type="InterPro" id="IPR028919">
    <property type="entry name" value="Viral_movement"/>
</dbReference>
<gene>
    <name evidence="2" type="ORF">GSCOC_T00004232001</name>
</gene>
<feature type="compositionally biased region" description="Acidic residues" evidence="1">
    <location>
        <begin position="542"/>
        <end position="562"/>
    </location>
</feature>
<dbReference type="AlphaFoldDB" id="A0A068VL12"/>
<dbReference type="PANTHER" id="PTHR48435">
    <property type="entry name" value="POLYPROTEIN"/>
    <property type="match status" value="1"/>
</dbReference>
<feature type="region of interest" description="Disordered" evidence="1">
    <location>
        <begin position="241"/>
        <end position="266"/>
    </location>
</feature>
<name>A0A068VL12_COFCA</name>
<dbReference type="STRING" id="49390.A0A068VL12"/>
<dbReference type="OrthoDB" id="1720991at2759"/>
<dbReference type="PANTHER" id="PTHR48435:SF1">
    <property type="entry name" value="POLYPROTEIN"/>
    <property type="match status" value="1"/>
</dbReference>
<dbReference type="Gene3D" id="3.10.10.10">
    <property type="entry name" value="HIV Type 1 Reverse Transcriptase, subunit A, domain 1"/>
    <property type="match status" value="1"/>
</dbReference>
<dbReference type="PhylomeDB" id="A0A068VL12"/>
<evidence type="ECO:0000256" key="1">
    <source>
        <dbReference type="SAM" id="MobiDB-lite"/>
    </source>
</evidence>
<proteinExistence type="predicted"/>
<sequence length="1015" mass="117162">MEYFQASKIDQHPIPATKKEQFITLHIPDDFPLQWRQQGYTHMHFGAIRISLSYHGRKGLPVVARVALLDTRFTQYQHAYIATVETTLNAGTAFITLFPNFNMSLADPHLLDALKVQVQIIGADQVQDAIVATLHYQMVYRVQNHALDLKVLGSEDALLIQVDEKNSTSCIHLWDHYEENYQKGFLQDIIDHFNDNREPIYHFQDPIFGHIYLDTCTRCEECYWAEQLELDVSEISFKKKSKPIDPQPFEPRPCKSDPKPQNPDADNFQAARSSFDGYQIPSKWVYQLPKKEKILHPYYQKSDFPPLESFVKNGSKHTPKIQNAAPVILPTGESATTDISYEILNWQTENSLVQNSALTSIHQNVSTASQQVTNFVLNQEKETAFLQKQIATLKTTGEIPKYNIGPSEPPPQVSSGFGAIPLRDWPTSFYFGNVTTPNPSVFFPDQPQPVSQKPWDIAEVLCEYRRKKKEQAKKEKEDQKIEAEQRKQDEERQRKQKQIVQKAVEAAKVYENPLSSMLEDLHQQSIPCVTTSKVDDSMESTPSDEQEQNDTSEEDIFVEESSESTSDYESPDSNSFSDKDKEENPLMLEENPLILMNSEVVEEPESDEETSTNRPPPPRQDFQKIKGVQLFSIDDIPAGKWEAKFQEFHAWMTAQNLHEESHFEILSTFTAHFSGILKDWWTSLGDADKMTFLTRQDFSENINILHLMFIGDVKESRTRNPYAKPKENGKRPIYPQALVHLLMDKYSMPIPLIAFVDTGASLSIMKKDVLPDHFWTSYEKEFTGADGKSFYTDFITKYPITLKILPDCVINTQFLGANLDSGKDLLLGFDVYREDKFFITARGIRSKKFFKTFTEIPNLYLIEDETSISLEERLKKFREKIIKESCASNHKEFLKKCDHPLWKNFNFYIHLPFKKNEDINPTKASHSGINLEDTQLADQECQELLKYGLIEISDSQWACQAFYVNKRSERVRGKMRLVINYQPLNIFLLDDKFPIPNRFTLSLKLRKLKGFQNLI</sequence>
<organism evidence="2 3">
    <name type="scientific">Coffea canephora</name>
    <name type="common">Robusta coffee</name>
    <dbReference type="NCBI Taxonomy" id="49390"/>
    <lineage>
        <taxon>Eukaryota</taxon>
        <taxon>Viridiplantae</taxon>
        <taxon>Streptophyta</taxon>
        <taxon>Embryophyta</taxon>
        <taxon>Tracheophyta</taxon>
        <taxon>Spermatophyta</taxon>
        <taxon>Magnoliopsida</taxon>
        <taxon>eudicotyledons</taxon>
        <taxon>Gunneridae</taxon>
        <taxon>Pentapetalae</taxon>
        <taxon>asterids</taxon>
        <taxon>lamiids</taxon>
        <taxon>Gentianales</taxon>
        <taxon>Rubiaceae</taxon>
        <taxon>Ixoroideae</taxon>
        <taxon>Gardenieae complex</taxon>
        <taxon>Bertiereae - Coffeeae clade</taxon>
        <taxon>Coffeeae</taxon>
        <taxon>Coffea</taxon>
    </lineage>
</organism>
<evidence type="ECO:0000313" key="3">
    <source>
        <dbReference type="Proteomes" id="UP000295252"/>
    </source>
</evidence>
<feature type="compositionally biased region" description="Basic and acidic residues" evidence="1">
    <location>
        <begin position="472"/>
        <end position="493"/>
    </location>
</feature>
<dbReference type="InterPro" id="IPR043502">
    <property type="entry name" value="DNA/RNA_pol_sf"/>
</dbReference>
<feature type="compositionally biased region" description="Acidic residues" evidence="1">
    <location>
        <begin position="601"/>
        <end position="610"/>
    </location>
</feature>
<reference evidence="3" key="1">
    <citation type="journal article" date="2014" name="Science">
        <title>The coffee genome provides insight into the convergent evolution of caffeine biosynthesis.</title>
        <authorList>
            <person name="Denoeud F."/>
            <person name="Carretero-Paulet L."/>
            <person name="Dereeper A."/>
            <person name="Droc G."/>
            <person name="Guyot R."/>
            <person name="Pietrella M."/>
            <person name="Zheng C."/>
            <person name="Alberti A."/>
            <person name="Anthony F."/>
            <person name="Aprea G."/>
            <person name="Aury J.M."/>
            <person name="Bento P."/>
            <person name="Bernard M."/>
            <person name="Bocs S."/>
            <person name="Campa C."/>
            <person name="Cenci A."/>
            <person name="Combes M.C."/>
            <person name="Crouzillat D."/>
            <person name="Da Silva C."/>
            <person name="Daddiego L."/>
            <person name="De Bellis F."/>
            <person name="Dussert S."/>
            <person name="Garsmeur O."/>
            <person name="Gayraud T."/>
            <person name="Guignon V."/>
            <person name="Jahn K."/>
            <person name="Jamilloux V."/>
            <person name="Joet T."/>
            <person name="Labadie K."/>
            <person name="Lan T."/>
            <person name="Leclercq J."/>
            <person name="Lepelley M."/>
            <person name="Leroy T."/>
            <person name="Li L.T."/>
            <person name="Librado P."/>
            <person name="Lopez L."/>
            <person name="Munoz A."/>
            <person name="Noel B."/>
            <person name="Pallavicini A."/>
            <person name="Perrotta G."/>
            <person name="Poncet V."/>
            <person name="Pot D."/>
            <person name="Priyono X."/>
            <person name="Rigoreau M."/>
            <person name="Rouard M."/>
            <person name="Rozas J."/>
            <person name="Tranchant-Dubreuil C."/>
            <person name="VanBuren R."/>
            <person name="Zhang Q."/>
            <person name="Andrade A.C."/>
            <person name="Argout X."/>
            <person name="Bertrand B."/>
            <person name="de Kochko A."/>
            <person name="Graziosi G."/>
            <person name="Henry R.J."/>
            <person name="Jayarama X."/>
            <person name="Ming R."/>
            <person name="Nagai C."/>
            <person name="Rounsley S."/>
            <person name="Sankoff D."/>
            <person name="Giuliano G."/>
            <person name="Albert V.A."/>
            <person name="Wincker P."/>
            <person name="Lashermes P."/>
        </authorList>
    </citation>
    <scope>NUCLEOTIDE SEQUENCE [LARGE SCALE GENOMIC DNA]</scope>
    <source>
        <strain evidence="3">cv. DH200-94</strain>
    </source>
</reference>
<accession>A0A068VL12</accession>
<dbReference type="Proteomes" id="UP000295252">
    <property type="component" value="Unassembled WGS sequence"/>
</dbReference>
<dbReference type="Gramene" id="CDP20363">
    <property type="protein sequence ID" value="CDP20363"/>
    <property type="gene ID" value="GSCOC_T00004232001"/>
</dbReference>
<evidence type="ECO:0000313" key="2">
    <source>
        <dbReference type="EMBL" id="CDP20363.1"/>
    </source>
</evidence>
<dbReference type="SUPFAM" id="SSF56672">
    <property type="entry name" value="DNA/RNA polymerases"/>
    <property type="match status" value="1"/>
</dbReference>
<feature type="region of interest" description="Disordered" evidence="1">
    <location>
        <begin position="601"/>
        <end position="622"/>
    </location>
</feature>
<protein>
    <submittedName>
        <fullName evidence="2">DH200=94 genomic scaffold, scaffold_1132</fullName>
    </submittedName>
</protein>